<comment type="caution">
    <text evidence="1">The sequence shown here is derived from an EMBL/GenBank/DDBJ whole genome shotgun (WGS) entry which is preliminary data.</text>
</comment>
<gene>
    <name evidence="1" type="ORF">PtrM4_128420</name>
</gene>
<evidence type="ECO:0000313" key="2">
    <source>
        <dbReference type="Proteomes" id="UP000245464"/>
    </source>
</evidence>
<dbReference type="RefSeq" id="XP_065960867.1">
    <property type="nucleotide sequence ID" value="XM_066108875.1"/>
</dbReference>
<name>A0A834RRB3_9PLEO</name>
<sequence length="114" mass="13041">MDDGLYVVSHIADGYHETAFLGTEPHTPVKSELKTFRTPRPTKIAKLHEVTTLQKKIQVPEKIEICEVCSLTKMKNSIPKQLREHKATKLALVQFDIADPFQHLYEETVVPPNY</sequence>
<dbReference type="Proteomes" id="UP000245464">
    <property type="component" value="Chromosome 7"/>
</dbReference>
<dbReference type="EMBL" id="NQIK02000007">
    <property type="protein sequence ID" value="KAF7568229.1"/>
    <property type="molecule type" value="Genomic_DNA"/>
</dbReference>
<reference evidence="1" key="1">
    <citation type="journal article" date="2018" name="BMC Genomics">
        <title>Comparative genomics of the wheat fungal pathogen Pyrenophora tritici-repentis reveals chromosomal variations and genome plasticity.</title>
        <authorList>
            <person name="Moolhuijzen P."/>
            <person name="See P.T."/>
            <person name="Hane J.K."/>
            <person name="Shi G."/>
            <person name="Liu Z."/>
            <person name="Oliver R.P."/>
            <person name="Moffat C.S."/>
        </authorList>
    </citation>
    <scope>NUCLEOTIDE SEQUENCE [LARGE SCALE GENOMIC DNA]</scope>
    <source>
        <strain evidence="1">M4</strain>
    </source>
</reference>
<evidence type="ECO:0000313" key="1">
    <source>
        <dbReference type="EMBL" id="KAF7568229.1"/>
    </source>
</evidence>
<protein>
    <recommendedName>
        <fullName evidence="3">GAG-pre-integrase domain-containing protein</fullName>
    </recommendedName>
</protein>
<proteinExistence type="predicted"/>
<dbReference type="GeneID" id="90957409"/>
<organism evidence="1 2">
    <name type="scientific">Pyrenophora tritici-repentis</name>
    <dbReference type="NCBI Taxonomy" id="45151"/>
    <lineage>
        <taxon>Eukaryota</taxon>
        <taxon>Fungi</taxon>
        <taxon>Dikarya</taxon>
        <taxon>Ascomycota</taxon>
        <taxon>Pezizomycotina</taxon>
        <taxon>Dothideomycetes</taxon>
        <taxon>Pleosporomycetidae</taxon>
        <taxon>Pleosporales</taxon>
        <taxon>Pleosporineae</taxon>
        <taxon>Pleosporaceae</taxon>
        <taxon>Pyrenophora</taxon>
    </lineage>
</organism>
<accession>A0A834RRB3</accession>
<evidence type="ECO:0008006" key="3">
    <source>
        <dbReference type="Google" id="ProtNLM"/>
    </source>
</evidence>
<dbReference type="KEGG" id="ptrr:90957409"/>
<dbReference type="AlphaFoldDB" id="A0A834RRB3"/>